<dbReference type="Pfam" id="PF13349">
    <property type="entry name" value="DUF4097"/>
    <property type="match status" value="1"/>
</dbReference>
<gene>
    <name evidence="2" type="ORF">KDK67_11150</name>
</gene>
<reference evidence="2" key="1">
    <citation type="journal article" date="2021" name="mSystems">
        <title>Bacteria and Archaea Synergistically Convert Glycine Betaine to Biogenic Methane in the Formosa Cold Seep of the South China Sea.</title>
        <authorList>
            <person name="Li L."/>
            <person name="Zhang W."/>
            <person name="Zhang S."/>
            <person name="Song L."/>
            <person name="Sun Q."/>
            <person name="Zhang H."/>
            <person name="Xiang H."/>
            <person name="Dong X."/>
        </authorList>
    </citation>
    <scope>NUCLEOTIDE SEQUENCE</scope>
    <source>
        <strain evidence="2">LLY</strain>
    </source>
</reference>
<dbReference type="RefSeq" id="WP_250868879.1">
    <property type="nucleotide sequence ID" value="NZ_JAGSOI010000054.1"/>
</dbReference>
<evidence type="ECO:0000259" key="1">
    <source>
        <dbReference type="Pfam" id="PF13349"/>
    </source>
</evidence>
<comment type="caution">
    <text evidence="2">The sequence shown here is derived from an EMBL/GenBank/DDBJ whole genome shotgun (WGS) entry which is preliminary data.</text>
</comment>
<evidence type="ECO:0000313" key="2">
    <source>
        <dbReference type="EMBL" id="MCM1987527.1"/>
    </source>
</evidence>
<dbReference type="AlphaFoldDB" id="A0A9E4ZH16"/>
<protein>
    <submittedName>
        <fullName evidence="2">DUF4097 family beta strand repeat protein</fullName>
    </submittedName>
</protein>
<dbReference type="PROSITE" id="PS51257">
    <property type="entry name" value="PROKAR_LIPOPROTEIN"/>
    <property type="match status" value="1"/>
</dbReference>
<sequence>MMKIYHIAFLMLAVFLVTAFSGCTGYGPEYGPEEIEDFNGEYEAGNDTVLMVINVNGQIKINSWEGDTVILEATKRTRYGKDELDKVEIIVTEGDNEIKIETTLSAFEDARVSVDMDINVPNNVPVDLVKTTNGNIQILDTKGDTTVASTNGAIVIRNVDGYVKASTTNGAIDIRGTTGIDDLETTNGKIDAQIFDFKDDVDIKCTNGGITLSINTSLNADIEAKTTNGDISVNDIALVLTGIEKTHMEAILGNGGNKIYIKTTNGNVNLNELVV</sequence>
<accession>A0A9E4ZH16</accession>
<organism evidence="2 3">
    <name type="scientific">Methanococcoides seepicolus</name>
    <dbReference type="NCBI Taxonomy" id="2828780"/>
    <lineage>
        <taxon>Archaea</taxon>
        <taxon>Methanobacteriati</taxon>
        <taxon>Methanobacteriota</taxon>
        <taxon>Stenosarchaea group</taxon>
        <taxon>Methanomicrobia</taxon>
        <taxon>Methanosarcinales</taxon>
        <taxon>Methanosarcinaceae</taxon>
        <taxon>Methanococcoides</taxon>
    </lineage>
</organism>
<feature type="domain" description="DUF4097" evidence="1">
    <location>
        <begin position="60"/>
        <end position="270"/>
    </location>
</feature>
<evidence type="ECO:0000313" key="3">
    <source>
        <dbReference type="Proteomes" id="UP001056766"/>
    </source>
</evidence>
<keyword evidence="3" id="KW-1185">Reference proteome</keyword>
<reference evidence="2" key="2">
    <citation type="submission" date="2021-04" db="EMBL/GenBank/DDBJ databases">
        <authorList>
            <person name="Dong X."/>
        </authorList>
    </citation>
    <scope>NUCLEOTIDE SEQUENCE</scope>
    <source>
        <strain evidence="2">LLY</strain>
    </source>
</reference>
<name>A0A9E4ZH16_9EURY</name>
<dbReference type="EMBL" id="JAGSOI010000054">
    <property type="protein sequence ID" value="MCM1987527.1"/>
    <property type="molecule type" value="Genomic_DNA"/>
</dbReference>
<proteinExistence type="predicted"/>
<dbReference type="InterPro" id="IPR025164">
    <property type="entry name" value="Toastrack_DUF4097"/>
</dbReference>
<dbReference type="Proteomes" id="UP001056766">
    <property type="component" value="Unassembled WGS sequence"/>
</dbReference>